<proteinExistence type="predicted"/>
<sequence>MPDEPEAKDSSSSRVFIRGAGTCSGSILKTYSMLSWIYSLWLNYASWCNPAPIPPSDAFTVLTMYEPGVMERFNFELLFDPVDFNHAFTEDESDYAFFDAVEQL</sequence>
<keyword evidence="2" id="KW-1185">Reference proteome</keyword>
<evidence type="ECO:0000313" key="1">
    <source>
        <dbReference type="EMBL" id="CAG7721818.1"/>
    </source>
</evidence>
<organism evidence="1 2">
    <name type="scientific">Allacma fusca</name>
    <dbReference type="NCBI Taxonomy" id="39272"/>
    <lineage>
        <taxon>Eukaryota</taxon>
        <taxon>Metazoa</taxon>
        <taxon>Ecdysozoa</taxon>
        <taxon>Arthropoda</taxon>
        <taxon>Hexapoda</taxon>
        <taxon>Collembola</taxon>
        <taxon>Symphypleona</taxon>
        <taxon>Sminthuridae</taxon>
        <taxon>Allacma</taxon>
    </lineage>
</organism>
<protein>
    <submittedName>
        <fullName evidence="1">Uncharacterized protein</fullName>
    </submittedName>
</protein>
<dbReference type="EMBL" id="CAJVCH010083146">
    <property type="protein sequence ID" value="CAG7721818.1"/>
    <property type="molecule type" value="Genomic_DNA"/>
</dbReference>
<reference evidence="1" key="1">
    <citation type="submission" date="2021-06" db="EMBL/GenBank/DDBJ databases">
        <authorList>
            <person name="Hodson N. C."/>
            <person name="Mongue J. A."/>
            <person name="Jaron S. K."/>
        </authorList>
    </citation>
    <scope>NUCLEOTIDE SEQUENCE</scope>
</reference>
<accession>A0A8J2NVF5</accession>
<evidence type="ECO:0000313" key="2">
    <source>
        <dbReference type="Proteomes" id="UP000708208"/>
    </source>
</evidence>
<dbReference type="Proteomes" id="UP000708208">
    <property type="component" value="Unassembled WGS sequence"/>
</dbReference>
<dbReference type="AlphaFoldDB" id="A0A8J2NVF5"/>
<gene>
    <name evidence="1" type="ORF">AFUS01_LOCUS11007</name>
</gene>
<name>A0A8J2NVF5_9HEXA</name>
<comment type="caution">
    <text evidence="1">The sequence shown here is derived from an EMBL/GenBank/DDBJ whole genome shotgun (WGS) entry which is preliminary data.</text>
</comment>